<reference evidence="3 4" key="1">
    <citation type="submission" date="2019-08" db="EMBL/GenBank/DDBJ databases">
        <title>The genome of the soybean aphid Biotype 1, its phylome, world population structure and adaptation to the North American continent.</title>
        <authorList>
            <person name="Giordano R."/>
            <person name="Donthu R.K."/>
            <person name="Hernandez A.G."/>
            <person name="Wright C.L."/>
            <person name="Zimin A.V."/>
        </authorList>
    </citation>
    <scope>NUCLEOTIDE SEQUENCE [LARGE SCALE GENOMIC DNA]</scope>
    <source>
        <tissue evidence="3">Whole aphids</tissue>
    </source>
</reference>
<organism evidence="3 4">
    <name type="scientific">Aphis glycines</name>
    <name type="common">Soybean aphid</name>
    <dbReference type="NCBI Taxonomy" id="307491"/>
    <lineage>
        <taxon>Eukaryota</taxon>
        <taxon>Metazoa</taxon>
        <taxon>Ecdysozoa</taxon>
        <taxon>Arthropoda</taxon>
        <taxon>Hexapoda</taxon>
        <taxon>Insecta</taxon>
        <taxon>Pterygota</taxon>
        <taxon>Neoptera</taxon>
        <taxon>Paraneoptera</taxon>
        <taxon>Hemiptera</taxon>
        <taxon>Sternorrhyncha</taxon>
        <taxon>Aphidomorpha</taxon>
        <taxon>Aphidoidea</taxon>
        <taxon>Aphididae</taxon>
        <taxon>Aphidini</taxon>
        <taxon>Aphis</taxon>
        <taxon>Aphis</taxon>
    </lineage>
</organism>
<dbReference type="Proteomes" id="UP000475862">
    <property type="component" value="Unassembled WGS sequence"/>
</dbReference>
<keyword evidence="2" id="KW-1133">Transmembrane helix</keyword>
<name>A0A6G0T7T1_APHGL</name>
<sequence length="281" mass="33341">MDMPKLNSNNLNSTHLNKPNNLPKLLTESLKRLKQDLESISIISHYNNSVIMNEYYEDNTFPFFSLYLSVIFHFLKEILNTLLPLPNLLFMLTYTTSFGNSLLIVGIVWNFLKLVAFTVKYNKIINKKDYIFNFIYLFVFYGFQKKLISCYNVYQLSIALLFNTDVIIMYNKQKLSMYCIFRLYLKLGYKISNIDIRVIEVPIYYIFKLFITPTNFYNFVFSLRYLPEHISVKIQINNMFIPKNVHYQYSLKTLDVLLSKNVKNCYTVKKTVQTLTNCIIN</sequence>
<feature type="region of interest" description="Disordered" evidence="1">
    <location>
        <begin position="1"/>
        <end position="20"/>
    </location>
</feature>
<dbReference type="AlphaFoldDB" id="A0A6G0T7T1"/>
<comment type="caution">
    <text evidence="3">The sequence shown here is derived from an EMBL/GenBank/DDBJ whole genome shotgun (WGS) entry which is preliminary data.</text>
</comment>
<keyword evidence="2" id="KW-0472">Membrane</keyword>
<gene>
    <name evidence="3" type="ORF">AGLY_013500</name>
</gene>
<feature type="transmembrane region" description="Helical" evidence="2">
    <location>
        <begin position="88"/>
        <end position="109"/>
    </location>
</feature>
<evidence type="ECO:0000256" key="1">
    <source>
        <dbReference type="SAM" id="MobiDB-lite"/>
    </source>
</evidence>
<keyword evidence="2" id="KW-0812">Transmembrane</keyword>
<feature type="transmembrane region" description="Helical" evidence="2">
    <location>
        <begin position="59"/>
        <end position="76"/>
    </location>
</feature>
<proteinExistence type="predicted"/>
<feature type="transmembrane region" description="Helical" evidence="2">
    <location>
        <begin position="130"/>
        <end position="147"/>
    </location>
</feature>
<protein>
    <submittedName>
        <fullName evidence="3">Uncharacterized protein</fullName>
    </submittedName>
</protein>
<evidence type="ECO:0000313" key="3">
    <source>
        <dbReference type="EMBL" id="KAE9526852.1"/>
    </source>
</evidence>
<dbReference type="EMBL" id="VYZN01000054">
    <property type="protein sequence ID" value="KAE9526852.1"/>
    <property type="molecule type" value="Genomic_DNA"/>
</dbReference>
<evidence type="ECO:0000313" key="4">
    <source>
        <dbReference type="Proteomes" id="UP000475862"/>
    </source>
</evidence>
<evidence type="ECO:0000256" key="2">
    <source>
        <dbReference type="SAM" id="Phobius"/>
    </source>
</evidence>
<keyword evidence="4" id="KW-1185">Reference proteome</keyword>
<accession>A0A6G0T7T1</accession>